<dbReference type="GO" id="GO:0003714">
    <property type="term" value="F:transcription corepressor activity"/>
    <property type="evidence" value="ECO:0007669"/>
    <property type="project" value="InterPro"/>
</dbReference>
<dbReference type="GO" id="GO:0005783">
    <property type="term" value="C:endoplasmic reticulum"/>
    <property type="evidence" value="ECO:0007669"/>
    <property type="project" value="TreeGrafter"/>
</dbReference>
<feature type="compositionally biased region" description="Basic and acidic residues" evidence="1">
    <location>
        <begin position="94"/>
        <end position="107"/>
    </location>
</feature>
<dbReference type="GO" id="GO:0008654">
    <property type="term" value="P:phospholipid biosynthetic process"/>
    <property type="evidence" value="ECO:0007669"/>
    <property type="project" value="TreeGrafter"/>
</dbReference>
<proteinExistence type="predicted"/>
<accession>A0A1G4JG80</accession>
<keyword evidence="3" id="KW-1185">Reference proteome</keyword>
<dbReference type="InterPro" id="IPR013927">
    <property type="entry name" value="TF_Opi1_Ccg-8"/>
</dbReference>
<dbReference type="GO" id="GO:0005634">
    <property type="term" value="C:nucleus"/>
    <property type="evidence" value="ECO:0007669"/>
    <property type="project" value="TreeGrafter"/>
</dbReference>
<dbReference type="Proteomes" id="UP000189911">
    <property type="component" value="Chromosome D"/>
</dbReference>
<feature type="region of interest" description="Disordered" evidence="1">
    <location>
        <begin position="212"/>
        <end position="305"/>
    </location>
</feature>
<feature type="region of interest" description="Disordered" evidence="1">
    <location>
        <begin position="94"/>
        <end position="155"/>
    </location>
</feature>
<dbReference type="PANTHER" id="PTHR38406">
    <property type="entry name" value="TRANSCRIPTIONAL REPRESSOR OPI1"/>
    <property type="match status" value="1"/>
</dbReference>
<dbReference type="GO" id="GO:0030968">
    <property type="term" value="P:endoplasmic reticulum unfolded protein response"/>
    <property type="evidence" value="ECO:0007669"/>
    <property type="project" value="TreeGrafter"/>
</dbReference>
<dbReference type="OrthoDB" id="2441642at2759"/>
<reference evidence="3" key="1">
    <citation type="submission" date="2016-03" db="EMBL/GenBank/DDBJ databases">
        <authorList>
            <person name="Devillers Hugo."/>
        </authorList>
    </citation>
    <scope>NUCLEOTIDE SEQUENCE [LARGE SCALE GENOMIC DNA]</scope>
</reference>
<evidence type="ECO:0000313" key="3">
    <source>
        <dbReference type="Proteomes" id="UP000189911"/>
    </source>
</evidence>
<dbReference type="GO" id="GO:0006357">
    <property type="term" value="P:regulation of transcription by RNA polymerase II"/>
    <property type="evidence" value="ECO:0007669"/>
    <property type="project" value="TreeGrafter"/>
</dbReference>
<protein>
    <submittedName>
        <fullName evidence="2">LANO_0D04500g1_1</fullName>
    </submittedName>
</protein>
<feature type="compositionally biased region" description="Basic and acidic residues" evidence="1">
    <location>
        <begin position="248"/>
        <end position="267"/>
    </location>
</feature>
<evidence type="ECO:0000256" key="1">
    <source>
        <dbReference type="SAM" id="MobiDB-lite"/>
    </source>
</evidence>
<dbReference type="Pfam" id="PF08618">
    <property type="entry name" value="Opi1"/>
    <property type="match status" value="1"/>
</dbReference>
<evidence type="ECO:0000313" key="2">
    <source>
        <dbReference type="EMBL" id="SCU89325.1"/>
    </source>
</evidence>
<name>A0A1G4JG80_9SACH</name>
<dbReference type="AlphaFoldDB" id="A0A1G4JG80"/>
<dbReference type="PANTHER" id="PTHR38406:SF1">
    <property type="entry name" value="TRANSCRIPTIONAL REPRESSOR OPI1"/>
    <property type="match status" value="1"/>
</dbReference>
<gene>
    <name evidence="2" type="ORF">LANO_0D04500G</name>
</gene>
<dbReference type="EMBL" id="LT598448">
    <property type="protein sequence ID" value="SCU89325.1"/>
    <property type="molecule type" value="Genomic_DNA"/>
</dbReference>
<sequence length="440" mass="50662">MQNGNLHEDPSFDMPQDIALAVEALTELKNSHGQETQQQQQDTLLDKVKSNSLIYNAVRVYEQSKNQYPSFKKGAEMVERKALIPMVKRLEERRSHKRRLENQRTAEESSENTEMQDSEPENEVDSEYEAICQRASNNNETRRRTSKKQKISNAIAKSKKNLKGYQLNMSIESKKRLVTCLHLLKLANYQLSNRVSFLQDLVQKEQQIRRGRIRENLNRTQSRGKKNSRSRRRPDSSRSASGEGGITEGEKHKKIDEEQGEKSQKEGDENEDEDEDEDEEDGEDEGDDEEDDDDDRFYDASDNIDEQSNVVKMEIVGTVKKVYSLVSKFTGNSLPEPARTQVRESLLKLPSDWTSSMNSENLATYTHSKGLSPNGKVLILAKESLGMVHSVMDVVDNTLGKAEEWVKQKQEIKELLKEQYLKGKLRDKVKNQMFKEREIK</sequence>
<feature type="compositionally biased region" description="Acidic residues" evidence="1">
    <location>
        <begin position="108"/>
        <end position="128"/>
    </location>
</feature>
<feature type="compositionally biased region" description="Basic residues" evidence="1">
    <location>
        <begin position="222"/>
        <end position="232"/>
    </location>
</feature>
<feature type="compositionally biased region" description="Acidic residues" evidence="1">
    <location>
        <begin position="268"/>
        <end position="296"/>
    </location>
</feature>
<organism evidence="2 3">
    <name type="scientific">Lachancea nothofagi CBS 11611</name>
    <dbReference type="NCBI Taxonomy" id="1266666"/>
    <lineage>
        <taxon>Eukaryota</taxon>
        <taxon>Fungi</taxon>
        <taxon>Dikarya</taxon>
        <taxon>Ascomycota</taxon>
        <taxon>Saccharomycotina</taxon>
        <taxon>Saccharomycetes</taxon>
        <taxon>Saccharomycetales</taxon>
        <taxon>Saccharomycetaceae</taxon>
        <taxon>Lachancea</taxon>
    </lineage>
</organism>